<dbReference type="CDD" id="cd07717">
    <property type="entry name" value="RNaseZ_ZiPD-like_MBL-fold"/>
    <property type="match status" value="1"/>
</dbReference>
<evidence type="ECO:0000256" key="7">
    <source>
        <dbReference type="ARBA" id="ARBA00022833"/>
    </source>
</evidence>
<dbReference type="PANTHER" id="PTHR46018">
    <property type="entry name" value="ZINC PHOSPHODIESTERASE ELAC PROTEIN 1"/>
    <property type="match status" value="1"/>
</dbReference>
<gene>
    <name evidence="8 10" type="primary">rnz</name>
    <name evidence="9" type="ORF">EYH15_05415</name>
    <name evidence="10" type="ORF">EYH21_02520</name>
</gene>
<feature type="binding site" evidence="8">
    <location>
        <position position="60"/>
    </location>
    <ligand>
        <name>Zn(2+)</name>
        <dbReference type="ChEBI" id="CHEBI:29105"/>
        <label>1</label>
        <note>catalytic</note>
    </ligand>
</feature>
<dbReference type="NCBIfam" id="TIGR02651">
    <property type="entry name" value="RNase_Z"/>
    <property type="match status" value="1"/>
</dbReference>
<keyword evidence="4 8" id="KW-0479">Metal-binding</keyword>
<comment type="catalytic activity">
    <reaction evidence="8">
        <text>Endonucleolytic cleavage of RNA, removing extra 3' nucleotides from tRNA precursor, generating 3' termini of tRNAs. A 3'-hydroxy group is left at the tRNA terminus and a 5'-phosphoryl group is left at the trailer molecule.</text>
        <dbReference type="EC" id="3.1.26.11"/>
    </reaction>
</comment>
<name>A0A832ZIK5_9EURY</name>
<evidence type="ECO:0000256" key="8">
    <source>
        <dbReference type="HAMAP-Rule" id="MF_01818"/>
    </source>
</evidence>
<comment type="subunit">
    <text evidence="1 8">Homodimer.</text>
</comment>
<keyword evidence="3 8" id="KW-0540">Nuclease</keyword>
<feature type="binding site" evidence="8">
    <location>
        <position position="209"/>
    </location>
    <ligand>
        <name>Zn(2+)</name>
        <dbReference type="ChEBI" id="CHEBI:29105"/>
        <label>2</label>
        <note>catalytic</note>
    </ligand>
</feature>
<dbReference type="GO" id="GO:0042781">
    <property type="term" value="F:3'-tRNA processing endoribonuclease activity"/>
    <property type="evidence" value="ECO:0007669"/>
    <property type="project" value="UniProtKB-UniRule"/>
</dbReference>
<feature type="binding site" evidence="8">
    <location>
        <position position="65"/>
    </location>
    <ligand>
        <name>Zn(2+)</name>
        <dbReference type="ChEBI" id="CHEBI:29105"/>
        <label>2</label>
        <note>catalytic</note>
    </ligand>
</feature>
<evidence type="ECO:0000256" key="5">
    <source>
        <dbReference type="ARBA" id="ARBA00022759"/>
    </source>
</evidence>
<keyword evidence="5 8" id="KW-0255">Endonuclease</keyword>
<dbReference type="EMBL" id="DQUO01000025">
    <property type="protein sequence ID" value="HIP91157.1"/>
    <property type="molecule type" value="Genomic_DNA"/>
</dbReference>
<dbReference type="PANTHER" id="PTHR46018:SF2">
    <property type="entry name" value="ZINC PHOSPHODIESTERASE ELAC PROTEIN 1"/>
    <property type="match status" value="1"/>
</dbReference>
<evidence type="ECO:0000313" key="11">
    <source>
        <dbReference type="Proteomes" id="UP000618343"/>
    </source>
</evidence>
<comment type="similarity">
    <text evidence="8">Belongs to the RNase Z family.</text>
</comment>
<dbReference type="InterPro" id="IPR036866">
    <property type="entry name" value="RibonucZ/Hydroxyglut_hydro"/>
</dbReference>
<accession>A0A832ZIK5</accession>
<feature type="binding site" evidence="8">
    <location>
        <position position="209"/>
    </location>
    <ligand>
        <name>Zn(2+)</name>
        <dbReference type="ChEBI" id="CHEBI:29105"/>
        <label>1</label>
        <note>catalytic</note>
    </ligand>
</feature>
<comment type="caution">
    <text evidence="10">The sequence shown here is derived from an EMBL/GenBank/DDBJ whole genome shotgun (WGS) entry which is preliminary data.</text>
</comment>
<dbReference type="InterPro" id="IPR013471">
    <property type="entry name" value="RNase_Z/BN"/>
</dbReference>
<evidence type="ECO:0000313" key="10">
    <source>
        <dbReference type="EMBL" id="HIP91157.1"/>
    </source>
</evidence>
<proteinExistence type="inferred from homology"/>
<dbReference type="EMBL" id="DQUI01000087">
    <property type="protein sequence ID" value="HIP84910.1"/>
    <property type="molecule type" value="Genomic_DNA"/>
</dbReference>
<evidence type="ECO:0000256" key="3">
    <source>
        <dbReference type="ARBA" id="ARBA00022722"/>
    </source>
</evidence>
<dbReference type="Proteomes" id="UP000618343">
    <property type="component" value="Unassembled WGS sequence"/>
</dbReference>
<keyword evidence="2 8" id="KW-0819">tRNA processing</keyword>
<dbReference type="Gene3D" id="3.60.15.10">
    <property type="entry name" value="Ribonuclease Z/Hydroxyacylglutathione hydrolase-like"/>
    <property type="match status" value="1"/>
</dbReference>
<reference evidence="10" key="1">
    <citation type="journal article" date="2020" name="ISME J.">
        <title>Gammaproteobacteria mediating utilization of methyl-, sulfur- and petroleum organic compounds in deep ocean hydrothermal plumes.</title>
        <authorList>
            <person name="Zhou Z."/>
            <person name="Liu Y."/>
            <person name="Pan J."/>
            <person name="Cron B.R."/>
            <person name="Toner B.M."/>
            <person name="Anantharaman K."/>
            <person name="Breier J.A."/>
            <person name="Dick G.J."/>
            <person name="Li M."/>
        </authorList>
    </citation>
    <scope>NUCLEOTIDE SEQUENCE</scope>
    <source>
        <strain evidence="9">SZUA-1453</strain>
        <strain evidence="10">SZUA-1471</strain>
    </source>
</reference>
<feature type="binding site" evidence="8">
    <location>
        <position position="269"/>
    </location>
    <ligand>
        <name>Zn(2+)</name>
        <dbReference type="ChEBI" id="CHEBI:29105"/>
        <label>2</label>
        <note>catalytic</note>
    </ligand>
</feature>
<evidence type="ECO:0000256" key="2">
    <source>
        <dbReference type="ARBA" id="ARBA00022694"/>
    </source>
</evidence>
<organism evidence="10 11">
    <name type="scientific">Methanothermococcus okinawensis</name>
    <dbReference type="NCBI Taxonomy" id="155863"/>
    <lineage>
        <taxon>Archaea</taxon>
        <taxon>Methanobacteriati</taxon>
        <taxon>Methanobacteriota</taxon>
        <taxon>Methanomada group</taxon>
        <taxon>Methanococci</taxon>
        <taxon>Methanococcales</taxon>
        <taxon>Methanococcaceae</taxon>
        <taxon>Methanothermococcus</taxon>
    </lineage>
</organism>
<dbReference type="Proteomes" id="UP000643554">
    <property type="component" value="Unassembled WGS sequence"/>
</dbReference>
<sequence>MKIVFLGTGSSIPTKKRNQPSIALKYRGDVLLFDCGEGTQRQMIYTDISPMKVKYIFISHLHGDHILGISGLLQSMGLNKRTTPIYIYGPPETEEIMKCIMKLGFHTTFDVYIQEVPTDKPQCVLDEESYQVYSYPMKHSVPTLGYIFKEKKKPQLDIKRAIDLGVKIGPDLRRLKEGYPVISRSGKKIYPEEVLLPPKRGISVAYSGDTLPVKGFGEFIRSLDCKILIHEATFDSTKREHAIETMHSTVEDAINIGCVAKVEKLILTHISARYEEEGEDYLKEVETLRKEKDIDVIVAEDFMEYPVKIV</sequence>
<evidence type="ECO:0000313" key="9">
    <source>
        <dbReference type="EMBL" id="HIP84910.1"/>
    </source>
</evidence>
<comment type="cofactor">
    <cofactor evidence="8">
        <name>Zn(2+)</name>
        <dbReference type="ChEBI" id="CHEBI:29105"/>
    </cofactor>
    <text evidence="8">Binds 2 Zn(2+) ions.</text>
</comment>
<dbReference type="SUPFAM" id="SSF56281">
    <property type="entry name" value="Metallo-hydrolase/oxidoreductase"/>
    <property type="match status" value="1"/>
</dbReference>
<dbReference type="AlphaFoldDB" id="A0A832ZIK5"/>
<evidence type="ECO:0000256" key="4">
    <source>
        <dbReference type="ARBA" id="ARBA00022723"/>
    </source>
</evidence>
<dbReference type="NCBIfam" id="NF000801">
    <property type="entry name" value="PRK00055.1-3"/>
    <property type="match status" value="1"/>
</dbReference>
<evidence type="ECO:0000256" key="1">
    <source>
        <dbReference type="ARBA" id="ARBA00011738"/>
    </source>
</evidence>
<dbReference type="EC" id="3.1.26.11" evidence="8"/>
<feature type="binding site" evidence="8">
    <location>
        <position position="64"/>
    </location>
    <ligand>
        <name>Zn(2+)</name>
        <dbReference type="ChEBI" id="CHEBI:29105"/>
        <label>2</label>
        <note>catalytic</note>
    </ligand>
</feature>
<feature type="binding site" evidence="8">
    <location>
        <position position="139"/>
    </location>
    <ligand>
        <name>Zn(2+)</name>
        <dbReference type="ChEBI" id="CHEBI:29105"/>
        <label>1</label>
        <note>catalytic</note>
    </ligand>
</feature>
<dbReference type="Pfam" id="PF23023">
    <property type="entry name" value="Anti-Pycsar_Apyc1"/>
    <property type="match status" value="1"/>
</dbReference>
<keyword evidence="7 8" id="KW-0862">Zinc</keyword>
<dbReference type="HAMAP" id="MF_01818">
    <property type="entry name" value="RNase_Z_BN"/>
    <property type="match status" value="1"/>
</dbReference>
<keyword evidence="6 8" id="KW-0378">Hydrolase</keyword>
<feature type="active site" description="Proton acceptor" evidence="8">
    <location>
        <position position="64"/>
    </location>
</feature>
<feature type="binding site" evidence="8">
    <location>
        <position position="62"/>
    </location>
    <ligand>
        <name>Zn(2+)</name>
        <dbReference type="ChEBI" id="CHEBI:29105"/>
        <label>1</label>
        <note>catalytic</note>
    </ligand>
</feature>
<dbReference type="GO" id="GO:0008270">
    <property type="term" value="F:zinc ion binding"/>
    <property type="evidence" value="ECO:0007669"/>
    <property type="project" value="UniProtKB-UniRule"/>
</dbReference>
<evidence type="ECO:0000256" key="6">
    <source>
        <dbReference type="ARBA" id="ARBA00022801"/>
    </source>
</evidence>
<comment type="function">
    <text evidence="8">Zinc phosphodiesterase, which displays some tRNA 3'-processing endonuclease activity. Probably involved in tRNA maturation, by removing a 3'-trailer from precursor tRNA.</text>
</comment>
<protein>
    <recommendedName>
        <fullName evidence="8">Ribonuclease Z</fullName>
        <shortName evidence="8">RNase Z</shortName>
        <ecNumber evidence="8">3.1.26.11</ecNumber>
    </recommendedName>
    <alternativeName>
        <fullName evidence="8">tRNA 3 endonuclease</fullName>
    </alternativeName>
    <alternativeName>
        <fullName evidence="8">tRNase Z</fullName>
    </alternativeName>
</protein>